<reference evidence="14" key="1">
    <citation type="submission" date="2022-12" db="EMBL/GenBank/DDBJ databases">
        <title>Genome assemblies of Blomia tropicalis.</title>
        <authorList>
            <person name="Cui Y."/>
        </authorList>
    </citation>
    <scope>NUCLEOTIDE SEQUENCE</scope>
    <source>
        <tissue evidence="14">Adult mites</tissue>
    </source>
</reference>
<dbReference type="CDD" id="cd00052">
    <property type="entry name" value="EH"/>
    <property type="match status" value="1"/>
</dbReference>
<dbReference type="GO" id="GO:0005509">
    <property type="term" value="F:calcium ion binding"/>
    <property type="evidence" value="ECO:0007669"/>
    <property type="project" value="InterPro"/>
</dbReference>
<evidence type="ECO:0000313" key="15">
    <source>
        <dbReference type="Proteomes" id="UP001142055"/>
    </source>
</evidence>
<dbReference type="PANTHER" id="PTHR11216">
    <property type="entry name" value="EH DOMAIN"/>
    <property type="match status" value="1"/>
</dbReference>
<dbReference type="SMART" id="SM00027">
    <property type="entry name" value="EH"/>
    <property type="match status" value="1"/>
</dbReference>
<keyword evidence="6" id="KW-0547">Nucleotide-binding</keyword>
<dbReference type="PROSITE" id="PS50222">
    <property type="entry name" value="EF_HAND_2"/>
    <property type="match status" value="1"/>
</dbReference>
<comment type="subcellular location">
    <subcellularLocation>
        <location evidence="2">Cell membrane</location>
        <topology evidence="2">Peripheral membrane protein</topology>
        <orientation evidence="2">Cytoplasmic side</orientation>
    </subcellularLocation>
    <subcellularLocation>
        <location evidence="1">Endosome membrane</location>
        <topology evidence="1">Peripheral membrane protein</topology>
        <orientation evidence="1">Cytoplasmic side</orientation>
    </subcellularLocation>
</comment>
<dbReference type="GO" id="GO:0042734">
    <property type="term" value="C:presynaptic membrane"/>
    <property type="evidence" value="ECO:0007669"/>
    <property type="project" value="TreeGrafter"/>
</dbReference>
<keyword evidence="3" id="KW-1003">Cell membrane</keyword>
<evidence type="ECO:0000256" key="4">
    <source>
        <dbReference type="ARBA" id="ARBA00022553"/>
    </source>
</evidence>
<evidence type="ECO:0000256" key="5">
    <source>
        <dbReference type="ARBA" id="ARBA00022723"/>
    </source>
</evidence>
<dbReference type="InterPro" id="IPR031692">
    <property type="entry name" value="EHD_N"/>
</dbReference>
<evidence type="ECO:0000256" key="9">
    <source>
        <dbReference type="ARBA" id="ARBA00022840"/>
    </source>
</evidence>
<dbReference type="PROSITE" id="PS00018">
    <property type="entry name" value="EF_HAND_1"/>
    <property type="match status" value="1"/>
</dbReference>
<evidence type="ECO:0000256" key="1">
    <source>
        <dbReference type="ARBA" id="ARBA00004125"/>
    </source>
</evidence>
<dbReference type="SUPFAM" id="SSF52540">
    <property type="entry name" value="P-loop containing nucleoside triphosphate hydrolases"/>
    <property type="match status" value="1"/>
</dbReference>
<keyword evidence="15" id="KW-1185">Reference proteome</keyword>
<dbReference type="OMA" id="LMWFLGQ"/>
<protein>
    <submittedName>
        <fullName evidence="14">Uncharacterized protein</fullName>
    </submittedName>
</protein>
<dbReference type="GO" id="GO:0005525">
    <property type="term" value="F:GTP binding"/>
    <property type="evidence" value="ECO:0007669"/>
    <property type="project" value="InterPro"/>
</dbReference>
<dbReference type="PROSITE" id="PS50031">
    <property type="entry name" value="EH"/>
    <property type="match status" value="1"/>
</dbReference>
<evidence type="ECO:0000256" key="8">
    <source>
        <dbReference type="ARBA" id="ARBA00022837"/>
    </source>
</evidence>
<dbReference type="InterPro" id="IPR011992">
    <property type="entry name" value="EF-hand-dom_pair"/>
</dbReference>
<dbReference type="Proteomes" id="UP001142055">
    <property type="component" value="Chromosome 3"/>
</dbReference>
<name>A0A9Q0M2L9_BLOTA</name>
<evidence type="ECO:0000259" key="13">
    <source>
        <dbReference type="PROSITE" id="PS51718"/>
    </source>
</evidence>
<evidence type="ECO:0000256" key="10">
    <source>
        <dbReference type="ARBA" id="ARBA00023136"/>
    </source>
</evidence>
<keyword evidence="10" id="KW-0472">Membrane</keyword>
<dbReference type="EMBL" id="JAPWDV010000003">
    <property type="protein sequence ID" value="KAJ6217874.1"/>
    <property type="molecule type" value="Genomic_DNA"/>
</dbReference>
<dbReference type="InterPro" id="IPR030381">
    <property type="entry name" value="G_DYNAMIN_dom"/>
</dbReference>
<evidence type="ECO:0000313" key="14">
    <source>
        <dbReference type="EMBL" id="KAJ6217874.1"/>
    </source>
</evidence>
<dbReference type="CDD" id="cd09913">
    <property type="entry name" value="EHD"/>
    <property type="match status" value="1"/>
</dbReference>
<keyword evidence="9" id="KW-0067">ATP-binding</keyword>
<dbReference type="PRINTS" id="PR00195">
    <property type="entry name" value="DYNAMIN"/>
</dbReference>
<feature type="domain" description="EF-hand" evidence="12">
    <location>
        <begin position="493"/>
        <end position="528"/>
    </location>
</feature>
<dbReference type="Gene3D" id="1.10.268.20">
    <property type="match status" value="1"/>
</dbReference>
<sequence length="555" mass="64833">MSNDNRSSNGLIPDNLYAEIPQFVDKRTLLEYMKAVDGDSGPLAKELKQCYDKKLKPFEEFYNFSTFHEPPLDDAFFYSKPIILLIGQYSSGKSTFVRYLIDKDYPGIRIGPEPTTDKFVAVMYNEESAIIPGNALVIDGGKPFKPLIKFGNKFLNRFQASMVDSPVLKGITVIDSPGILTDNNNSDGYDYKGVIEWFSARADRIFLFVDANKLELSGDFQQIVQMIRQYDDKLRIVLNKTDMVDEQGLIRIYGALMWFLGQTLEMKEVAQIYIGSFWGQPVRNETNRRLYEFEEYRIFEDLANLPKESLLRKANYLVKRAQEISIHVYISSSLREQYRKVMIRYFLKQRTKRKFLKKLPKIYDKIEKERNCSRNDFPEMDQIKQELIQLEWDNFRKYSSSMFKELDSFINVDIPPLVTKTNDQRMLRIFKIDDNPFEFERGVGFDDGSLDSPKTWIVSKHRKQFEDAYHELKGNNLKVPASKAKAHMLKSSLPSKVLHKIWTLSDVDRDGELDEDEFLLAMYLISVKKQNFEVPNELPKHLIPPSKRNGKNEYY</sequence>
<evidence type="ECO:0000259" key="11">
    <source>
        <dbReference type="PROSITE" id="PS50031"/>
    </source>
</evidence>
<evidence type="ECO:0000256" key="7">
    <source>
        <dbReference type="ARBA" id="ARBA00022753"/>
    </source>
</evidence>
<dbReference type="Pfam" id="PF00350">
    <property type="entry name" value="Dynamin_N"/>
    <property type="match status" value="1"/>
</dbReference>
<dbReference type="InterPro" id="IPR000261">
    <property type="entry name" value="EH_dom"/>
</dbReference>
<dbReference type="SUPFAM" id="SSF47473">
    <property type="entry name" value="EF-hand"/>
    <property type="match status" value="1"/>
</dbReference>
<accession>A0A9Q0M2L9</accession>
<dbReference type="GO" id="GO:0005524">
    <property type="term" value="F:ATP binding"/>
    <property type="evidence" value="ECO:0007669"/>
    <property type="project" value="UniProtKB-KW"/>
</dbReference>
<comment type="caution">
    <text evidence="14">The sequence shown here is derived from an EMBL/GenBank/DDBJ whole genome shotgun (WGS) entry which is preliminary data.</text>
</comment>
<gene>
    <name evidence="14" type="ORF">RDWZM_009031</name>
</gene>
<proteinExistence type="predicted"/>
<keyword evidence="8" id="KW-0106">Calcium</keyword>
<evidence type="ECO:0000259" key="12">
    <source>
        <dbReference type="PROSITE" id="PS50222"/>
    </source>
</evidence>
<dbReference type="GO" id="GO:0060090">
    <property type="term" value="F:molecular adaptor activity"/>
    <property type="evidence" value="ECO:0007669"/>
    <property type="project" value="TreeGrafter"/>
</dbReference>
<dbReference type="PANTHER" id="PTHR11216:SF31">
    <property type="entry name" value="AT21416P"/>
    <property type="match status" value="1"/>
</dbReference>
<dbReference type="Gene3D" id="3.40.50.300">
    <property type="entry name" value="P-loop containing nucleotide triphosphate hydrolases"/>
    <property type="match status" value="1"/>
</dbReference>
<dbReference type="Pfam" id="PF16880">
    <property type="entry name" value="EHD_N"/>
    <property type="match status" value="1"/>
</dbReference>
<feature type="domain" description="EH" evidence="11">
    <location>
        <begin position="461"/>
        <end position="549"/>
    </location>
</feature>
<dbReference type="Pfam" id="PF12763">
    <property type="entry name" value="EH"/>
    <property type="match status" value="1"/>
</dbReference>
<evidence type="ECO:0000256" key="6">
    <source>
        <dbReference type="ARBA" id="ARBA00022741"/>
    </source>
</evidence>
<dbReference type="InterPro" id="IPR040990">
    <property type="entry name" value="DUF5600"/>
</dbReference>
<keyword evidence="4" id="KW-0597">Phosphoprotein</keyword>
<dbReference type="Gene3D" id="1.10.238.10">
    <property type="entry name" value="EF-hand"/>
    <property type="match status" value="1"/>
</dbReference>
<dbReference type="InterPro" id="IPR045063">
    <property type="entry name" value="Dynamin_N"/>
</dbReference>
<dbReference type="InterPro" id="IPR002048">
    <property type="entry name" value="EF_hand_dom"/>
</dbReference>
<dbReference type="Pfam" id="PF18150">
    <property type="entry name" value="DUF5600"/>
    <property type="match status" value="1"/>
</dbReference>
<dbReference type="InterPro" id="IPR027417">
    <property type="entry name" value="P-loop_NTPase"/>
</dbReference>
<keyword evidence="7" id="KW-0967">Endosome</keyword>
<organism evidence="14 15">
    <name type="scientific">Blomia tropicalis</name>
    <name type="common">Mite</name>
    <dbReference type="NCBI Taxonomy" id="40697"/>
    <lineage>
        <taxon>Eukaryota</taxon>
        <taxon>Metazoa</taxon>
        <taxon>Ecdysozoa</taxon>
        <taxon>Arthropoda</taxon>
        <taxon>Chelicerata</taxon>
        <taxon>Arachnida</taxon>
        <taxon>Acari</taxon>
        <taxon>Acariformes</taxon>
        <taxon>Sarcoptiformes</taxon>
        <taxon>Astigmata</taxon>
        <taxon>Glycyphagoidea</taxon>
        <taxon>Echimyopodidae</taxon>
        <taxon>Blomia</taxon>
    </lineage>
</organism>
<evidence type="ECO:0000256" key="2">
    <source>
        <dbReference type="ARBA" id="ARBA00004413"/>
    </source>
</evidence>
<feature type="domain" description="Dynamin-type G" evidence="13">
    <location>
        <begin position="77"/>
        <end position="315"/>
    </location>
</feature>
<evidence type="ECO:0000256" key="3">
    <source>
        <dbReference type="ARBA" id="ARBA00022475"/>
    </source>
</evidence>
<dbReference type="GO" id="GO:0150007">
    <property type="term" value="P:clathrin-dependent synaptic vesicle endocytosis"/>
    <property type="evidence" value="ECO:0007669"/>
    <property type="project" value="TreeGrafter"/>
</dbReference>
<dbReference type="GO" id="GO:0055038">
    <property type="term" value="C:recycling endosome membrane"/>
    <property type="evidence" value="ECO:0007669"/>
    <property type="project" value="UniProtKB-SubCell"/>
</dbReference>
<dbReference type="PROSITE" id="PS51718">
    <property type="entry name" value="G_DYNAMIN_2"/>
    <property type="match status" value="1"/>
</dbReference>
<keyword evidence="5" id="KW-0479">Metal-binding</keyword>
<dbReference type="AlphaFoldDB" id="A0A9Q0M2L9"/>
<dbReference type="InterPro" id="IPR022812">
    <property type="entry name" value="Dynamin"/>
</dbReference>
<dbReference type="InterPro" id="IPR018247">
    <property type="entry name" value="EF_Hand_1_Ca_BS"/>
</dbReference>